<dbReference type="PANTHER" id="PTHR46172:SF1">
    <property type="entry name" value="DNA POLYMERASE EPSILON SUBUNIT 3"/>
    <property type="match status" value="1"/>
</dbReference>
<feature type="compositionally biased region" description="Low complexity" evidence="3">
    <location>
        <begin position="8"/>
        <end position="25"/>
    </location>
</feature>
<dbReference type="CDD" id="cd22928">
    <property type="entry name" value="HFD_POLE3_DPB4"/>
    <property type="match status" value="1"/>
</dbReference>
<dbReference type="STRING" id="5762.D2VZG2"/>
<dbReference type="InterPro" id="IPR051377">
    <property type="entry name" value="DNA_Pol-Epsilon_Subunit"/>
</dbReference>
<feature type="domain" description="Transcription factor CBF/NF-Y/archaeal histone" evidence="4">
    <location>
        <begin position="82"/>
        <end position="145"/>
    </location>
</feature>
<feature type="compositionally biased region" description="Basic residues" evidence="3">
    <location>
        <begin position="168"/>
        <end position="181"/>
    </location>
</feature>
<dbReference type="GeneID" id="8853642"/>
<dbReference type="Gene3D" id="1.10.20.10">
    <property type="entry name" value="Histone, subunit A"/>
    <property type="match status" value="1"/>
</dbReference>
<accession>D2VZG2</accession>
<feature type="region of interest" description="Disordered" evidence="3">
    <location>
        <begin position="164"/>
        <end position="190"/>
    </location>
</feature>
<dbReference type="KEGG" id="ngr:NAEGRDRAFT_53490"/>
<feature type="compositionally biased region" description="Low complexity" evidence="3">
    <location>
        <begin position="55"/>
        <end position="67"/>
    </location>
</feature>
<dbReference type="InterPro" id="IPR003958">
    <property type="entry name" value="CBFA_NFYB_domain"/>
</dbReference>
<feature type="region of interest" description="Disordered" evidence="3">
    <location>
        <begin position="1"/>
        <end position="80"/>
    </location>
</feature>
<evidence type="ECO:0000259" key="4">
    <source>
        <dbReference type="Pfam" id="PF00808"/>
    </source>
</evidence>
<dbReference type="InterPro" id="IPR009072">
    <property type="entry name" value="Histone-fold"/>
</dbReference>
<evidence type="ECO:0000313" key="5">
    <source>
        <dbReference type="EMBL" id="EFC37840.1"/>
    </source>
</evidence>
<dbReference type="GO" id="GO:0008622">
    <property type="term" value="C:epsilon DNA polymerase complex"/>
    <property type="evidence" value="ECO:0007669"/>
    <property type="project" value="TreeGrafter"/>
</dbReference>
<dbReference type="Proteomes" id="UP000006671">
    <property type="component" value="Unassembled WGS sequence"/>
</dbReference>
<dbReference type="GO" id="GO:0008623">
    <property type="term" value="C:CHRAC"/>
    <property type="evidence" value="ECO:0007669"/>
    <property type="project" value="TreeGrafter"/>
</dbReference>
<sequence length="190" mass="20775">MDHPPHQPFHGGFHHLPPQPQQQQQSTPGKRGPKKGSTRGGSSAGNRTSHQQTVSASASSSSLANSTSGGGDGGEGEYSFDLPRSNVLRVIRRIIPDEVQLSNDTKLAFSKAAVVFIMYLTATAQEQATKHKRSTLTADDVLEALDELELGEYKDEMVRTLNQYRQSQKAKKEKTTSKKRGPKGDDVEEM</sequence>
<keyword evidence="2" id="KW-0539">Nucleus</keyword>
<feature type="compositionally biased region" description="Polar residues" evidence="3">
    <location>
        <begin position="44"/>
        <end position="54"/>
    </location>
</feature>
<dbReference type="OMA" id="AFEHGRM"/>
<dbReference type="Pfam" id="PF00808">
    <property type="entry name" value="CBFD_NFYB_HMF"/>
    <property type="match status" value="1"/>
</dbReference>
<keyword evidence="6" id="KW-1185">Reference proteome</keyword>
<evidence type="ECO:0000256" key="3">
    <source>
        <dbReference type="SAM" id="MobiDB-lite"/>
    </source>
</evidence>
<evidence type="ECO:0000313" key="6">
    <source>
        <dbReference type="Proteomes" id="UP000006671"/>
    </source>
</evidence>
<reference evidence="5 6" key="1">
    <citation type="journal article" date="2010" name="Cell">
        <title>The genome of Naegleria gruberi illuminates early eukaryotic versatility.</title>
        <authorList>
            <person name="Fritz-Laylin L.K."/>
            <person name="Prochnik S.E."/>
            <person name="Ginger M.L."/>
            <person name="Dacks J.B."/>
            <person name="Carpenter M.L."/>
            <person name="Field M.C."/>
            <person name="Kuo A."/>
            <person name="Paredez A."/>
            <person name="Chapman J."/>
            <person name="Pham J."/>
            <person name="Shu S."/>
            <person name="Neupane R."/>
            <person name="Cipriano M."/>
            <person name="Mancuso J."/>
            <person name="Tu H."/>
            <person name="Salamov A."/>
            <person name="Lindquist E."/>
            <person name="Shapiro H."/>
            <person name="Lucas S."/>
            <person name="Grigoriev I.V."/>
            <person name="Cande W.Z."/>
            <person name="Fulton C."/>
            <person name="Rokhsar D.S."/>
            <person name="Dawson S.C."/>
        </authorList>
    </citation>
    <scope>NUCLEOTIDE SEQUENCE [LARGE SCALE GENOMIC DNA]</scope>
    <source>
        <strain evidence="5 6">NEG-M</strain>
    </source>
</reference>
<gene>
    <name evidence="5" type="ORF">NAEGRDRAFT_53490</name>
</gene>
<dbReference type="GO" id="GO:0046982">
    <property type="term" value="F:protein heterodimerization activity"/>
    <property type="evidence" value="ECO:0007669"/>
    <property type="project" value="InterPro"/>
</dbReference>
<proteinExistence type="predicted"/>
<dbReference type="GO" id="GO:0031507">
    <property type="term" value="P:heterochromatin formation"/>
    <property type="evidence" value="ECO:0007669"/>
    <property type="project" value="TreeGrafter"/>
</dbReference>
<dbReference type="FunCoup" id="D2VZG2">
    <property type="interactions" value="17"/>
</dbReference>
<protein>
    <submittedName>
        <fullName evidence="5">Predicted protein</fullName>
    </submittedName>
</protein>
<dbReference type="EMBL" id="GG738914">
    <property type="protein sequence ID" value="EFC37840.1"/>
    <property type="molecule type" value="Genomic_DNA"/>
</dbReference>
<organism evidence="6">
    <name type="scientific">Naegleria gruberi</name>
    <name type="common">Amoeba</name>
    <dbReference type="NCBI Taxonomy" id="5762"/>
    <lineage>
        <taxon>Eukaryota</taxon>
        <taxon>Discoba</taxon>
        <taxon>Heterolobosea</taxon>
        <taxon>Tetramitia</taxon>
        <taxon>Eutetramitia</taxon>
        <taxon>Vahlkampfiidae</taxon>
        <taxon>Naegleria</taxon>
    </lineage>
</organism>
<dbReference type="InParanoid" id="D2VZG2"/>
<dbReference type="GO" id="GO:0006272">
    <property type="term" value="P:leading strand elongation"/>
    <property type="evidence" value="ECO:0007669"/>
    <property type="project" value="TreeGrafter"/>
</dbReference>
<dbReference type="OrthoDB" id="1707486at2759"/>
<dbReference type="GO" id="GO:0031490">
    <property type="term" value="F:chromatin DNA binding"/>
    <property type="evidence" value="ECO:0007669"/>
    <property type="project" value="TreeGrafter"/>
</dbReference>
<dbReference type="PANTHER" id="PTHR46172">
    <property type="entry name" value="DNA POLYMERASE EPSILON SUBUNIT 3"/>
    <property type="match status" value="1"/>
</dbReference>
<name>D2VZG2_NAEGR</name>
<comment type="subcellular location">
    <subcellularLocation>
        <location evidence="1">Nucleus</location>
    </subcellularLocation>
</comment>
<dbReference type="SUPFAM" id="SSF47113">
    <property type="entry name" value="Histone-fold"/>
    <property type="match status" value="1"/>
</dbReference>
<evidence type="ECO:0000256" key="1">
    <source>
        <dbReference type="ARBA" id="ARBA00004123"/>
    </source>
</evidence>
<dbReference type="VEuPathDB" id="AmoebaDB:NAEGRDRAFT_53490"/>
<dbReference type="AlphaFoldDB" id="D2VZG2"/>
<dbReference type="GO" id="GO:0006974">
    <property type="term" value="P:DNA damage response"/>
    <property type="evidence" value="ECO:0007669"/>
    <property type="project" value="TreeGrafter"/>
</dbReference>
<evidence type="ECO:0000256" key="2">
    <source>
        <dbReference type="ARBA" id="ARBA00023242"/>
    </source>
</evidence>
<dbReference type="eggNOG" id="KOG0870">
    <property type="taxonomic scope" value="Eukaryota"/>
</dbReference>
<dbReference type="RefSeq" id="XP_002670584.1">
    <property type="nucleotide sequence ID" value="XM_002670538.1"/>
</dbReference>